<accession>W8BXN4</accession>
<dbReference type="EMBL" id="GAMC01012576">
    <property type="protein sequence ID" value="JAB93979.1"/>
    <property type="molecule type" value="mRNA"/>
</dbReference>
<evidence type="ECO:0000313" key="2">
    <source>
        <dbReference type="EMBL" id="JAB93979.1"/>
    </source>
</evidence>
<feature type="non-terminal residue" evidence="2">
    <location>
        <position position="134"/>
    </location>
</feature>
<reference evidence="2" key="2">
    <citation type="journal article" date="2014" name="BMC Genomics">
        <title>A genomic perspective to assessing quality of mass-reared SIT flies used in Mediterranean fruit fly (Ceratitis capitata) eradication in California.</title>
        <authorList>
            <person name="Calla B."/>
            <person name="Hall B."/>
            <person name="Hou S."/>
            <person name="Geib S.M."/>
        </authorList>
    </citation>
    <scope>NUCLEOTIDE SEQUENCE</scope>
</reference>
<evidence type="ECO:0000256" key="1">
    <source>
        <dbReference type="SAM" id="MobiDB-lite"/>
    </source>
</evidence>
<reference evidence="2" key="1">
    <citation type="submission" date="2013-07" db="EMBL/GenBank/DDBJ databases">
        <authorList>
            <person name="Geib S."/>
        </authorList>
    </citation>
    <scope>NUCLEOTIDE SEQUENCE</scope>
</reference>
<sequence>MFSSLFFWVDFFLLQNKKCSDFRLNCNSQPSAETTKSNKSKKINEPPSDPPKVVFSCEIAAKRRAELLCALLLLSAHKNDQTTQRPDYDDVNGEQFKQQTNECVQYNNRWNTCASNNSTWSNTNSWSHTRTYTH</sequence>
<dbReference type="AlphaFoldDB" id="W8BXN4"/>
<organism evidence="2">
    <name type="scientific">Ceratitis capitata</name>
    <name type="common">Mediterranean fruit fly</name>
    <name type="synonym">Tephritis capitata</name>
    <dbReference type="NCBI Taxonomy" id="7213"/>
    <lineage>
        <taxon>Eukaryota</taxon>
        <taxon>Metazoa</taxon>
        <taxon>Ecdysozoa</taxon>
        <taxon>Arthropoda</taxon>
        <taxon>Hexapoda</taxon>
        <taxon>Insecta</taxon>
        <taxon>Pterygota</taxon>
        <taxon>Neoptera</taxon>
        <taxon>Endopterygota</taxon>
        <taxon>Diptera</taxon>
        <taxon>Brachycera</taxon>
        <taxon>Muscomorpha</taxon>
        <taxon>Tephritoidea</taxon>
        <taxon>Tephritidae</taxon>
        <taxon>Ceratitis</taxon>
        <taxon>Ceratitis</taxon>
    </lineage>
</organism>
<feature type="compositionally biased region" description="Polar residues" evidence="1">
    <location>
        <begin position="28"/>
        <end position="37"/>
    </location>
</feature>
<proteinExistence type="evidence at transcript level"/>
<feature type="region of interest" description="Disordered" evidence="1">
    <location>
        <begin position="28"/>
        <end position="50"/>
    </location>
</feature>
<protein>
    <submittedName>
        <fullName evidence="2">Uncharacterized protein</fullName>
    </submittedName>
</protein>
<name>W8BXN4_CERCA</name>